<sequence>MRTRTTTRLLAAAGLAIGVSLAGVAASWAADVTLKVTAQLPASHPTTSNLMEFKKIVEEKSGGEITVEIYDSAQLYKDSEVPQAVSSGAVDMGTASLTRFAGTIPAVDFFYVPFSLPSLEAVEKATAPGSEIRNLLDGAIAETGAKVLWWQAVGGAVVMSNKPVHMPEDLKGMKVRVFGKTLGNFVELLGGAPALISGSEQFLAYQRGTVDAGMSSAAGVTSRKIYEVLDHLTVTNHADVEFVVLINQGVWDGLSDAHKKIVDEAGKQVEKSLRDDVNRKEIEAIDFVKNQTKMEVITLDDDQLAAWKKASAPMIDQYIESSGDLGRKVVEASKALQ</sequence>
<dbReference type="RefSeq" id="WP_267652546.1">
    <property type="nucleotide sequence ID" value="NZ_JAOVZR010000001.1"/>
</dbReference>
<dbReference type="Gene3D" id="3.40.190.170">
    <property type="entry name" value="Bacterial extracellular solute-binding protein, family 7"/>
    <property type="match status" value="1"/>
</dbReference>
<protein>
    <submittedName>
        <fullName evidence="5">TRAP transporter substrate-binding protein DctP</fullName>
    </submittedName>
</protein>
<evidence type="ECO:0000256" key="2">
    <source>
        <dbReference type="ARBA" id="ARBA00022448"/>
    </source>
</evidence>
<evidence type="ECO:0000256" key="3">
    <source>
        <dbReference type="ARBA" id="ARBA00022729"/>
    </source>
</evidence>
<dbReference type="NCBIfam" id="NF037995">
    <property type="entry name" value="TRAP_S1"/>
    <property type="match status" value="1"/>
</dbReference>
<comment type="similarity">
    <text evidence="1">Belongs to the bacterial solute-binding protein 7 family.</text>
</comment>
<feature type="chain" id="PRO_5045683253" evidence="4">
    <location>
        <begin position="26"/>
        <end position="337"/>
    </location>
</feature>
<comment type="caution">
    <text evidence="5">The sequence shown here is derived from an EMBL/GenBank/DDBJ whole genome shotgun (WGS) entry which is preliminary data.</text>
</comment>
<gene>
    <name evidence="5" type="primary">dctP</name>
    <name evidence="5" type="ORF">OEG84_04055</name>
</gene>
<dbReference type="EMBL" id="JAOVZR010000001">
    <property type="protein sequence ID" value="MCY0146910.1"/>
    <property type="molecule type" value="Genomic_DNA"/>
</dbReference>
<keyword evidence="2" id="KW-0813">Transport</keyword>
<evidence type="ECO:0000313" key="5">
    <source>
        <dbReference type="EMBL" id="MCY0146910.1"/>
    </source>
</evidence>
<accession>A0ABT3Z554</accession>
<proteinExistence type="inferred from homology"/>
<organism evidence="5 6">
    <name type="scientific">Hoeflea algicola</name>
    <dbReference type="NCBI Taxonomy" id="2983763"/>
    <lineage>
        <taxon>Bacteria</taxon>
        <taxon>Pseudomonadati</taxon>
        <taxon>Pseudomonadota</taxon>
        <taxon>Alphaproteobacteria</taxon>
        <taxon>Hyphomicrobiales</taxon>
        <taxon>Rhizobiaceae</taxon>
        <taxon>Hoeflea</taxon>
    </lineage>
</organism>
<dbReference type="PANTHER" id="PTHR33376:SF7">
    <property type="entry name" value="C4-DICARBOXYLATE-BINDING PROTEIN DCTB"/>
    <property type="match status" value="1"/>
</dbReference>
<evidence type="ECO:0000256" key="1">
    <source>
        <dbReference type="ARBA" id="ARBA00009023"/>
    </source>
</evidence>
<reference evidence="5" key="1">
    <citation type="submission" date="2022-10" db="EMBL/GenBank/DDBJ databases">
        <title>Hoeflea sp. G2-23, isolated from marine algae.</title>
        <authorList>
            <person name="Kristyanto S."/>
            <person name="Kim J.M."/>
            <person name="Jeon C.O."/>
        </authorList>
    </citation>
    <scope>NUCLEOTIDE SEQUENCE</scope>
    <source>
        <strain evidence="5">G2-23</strain>
    </source>
</reference>
<feature type="signal peptide" evidence="4">
    <location>
        <begin position="1"/>
        <end position="25"/>
    </location>
</feature>
<dbReference type="Proteomes" id="UP001073227">
    <property type="component" value="Unassembled WGS sequence"/>
</dbReference>
<dbReference type="CDD" id="cd13680">
    <property type="entry name" value="PBP2_TRAP_SBP_like_4"/>
    <property type="match status" value="1"/>
</dbReference>
<keyword evidence="6" id="KW-1185">Reference proteome</keyword>
<dbReference type="InterPro" id="IPR018389">
    <property type="entry name" value="DctP_fam"/>
</dbReference>
<dbReference type="PANTHER" id="PTHR33376">
    <property type="match status" value="1"/>
</dbReference>
<dbReference type="Pfam" id="PF03480">
    <property type="entry name" value="DctP"/>
    <property type="match status" value="1"/>
</dbReference>
<evidence type="ECO:0000313" key="6">
    <source>
        <dbReference type="Proteomes" id="UP001073227"/>
    </source>
</evidence>
<dbReference type="InterPro" id="IPR038404">
    <property type="entry name" value="TRAP_DctP_sf"/>
</dbReference>
<name>A0ABT3Z554_9HYPH</name>
<evidence type="ECO:0000256" key="4">
    <source>
        <dbReference type="SAM" id="SignalP"/>
    </source>
</evidence>
<keyword evidence="3 4" id="KW-0732">Signal</keyword>